<feature type="region of interest" description="Disordered" evidence="1">
    <location>
        <begin position="21"/>
        <end position="44"/>
    </location>
</feature>
<evidence type="ECO:0000313" key="2">
    <source>
        <dbReference type="EMBL" id="JAD49884.1"/>
    </source>
</evidence>
<sequence>MEDRRTGFRFLKASPQLTTLLNGPSENSAGASFNFSPTSDAFVH</sequence>
<accession>A0A0A9AE00</accession>
<evidence type="ECO:0000256" key="1">
    <source>
        <dbReference type="SAM" id="MobiDB-lite"/>
    </source>
</evidence>
<name>A0A0A9AE00_ARUDO</name>
<dbReference type="AlphaFoldDB" id="A0A0A9AE00"/>
<organism evidence="2">
    <name type="scientific">Arundo donax</name>
    <name type="common">Giant reed</name>
    <name type="synonym">Donax arundinaceus</name>
    <dbReference type="NCBI Taxonomy" id="35708"/>
    <lineage>
        <taxon>Eukaryota</taxon>
        <taxon>Viridiplantae</taxon>
        <taxon>Streptophyta</taxon>
        <taxon>Embryophyta</taxon>
        <taxon>Tracheophyta</taxon>
        <taxon>Spermatophyta</taxon>
        <taxon>Magnoliopsida</taxon>
        <taxon>Liliopsida</taxon>
        <taxon>Poales</taxon>
        <taxon>Poaceae</taxon>
        <taxon>PACMAD clade</taxon>
        <taxon>Arundinoideae</taxon>
        <taxon>Arundineae</taxon>
        <taxon>Arundo</taxon>
    </lineage>
</organism>
<reference evidence="2" key="2">
    <citation type="journal article" date="2015" name="Data Brief">
        <title>Shoot transcriptome of the giant reed, Arundo donax.</title>
        <authorList>
            <person name="Barrero R.A."/>
            <person name="Guerrero F.D."/>
            <person name="Moolhuijzen P."/>
            <person name="Goolsby J.A."/>
            <person name="Tidwell J."/>
            <person name="Bellgard S.E."/>
            <person name="Bellgard M.I."/>
        </authorList>
    </citation>
    <scope>NUCLEOTIDE SEQUENCE</scope>
    <source>
        <tissue evidence="2">Shoot tissue taken approximately 20 cm above the soil surface</tissue>
    </source>
</reference>
<reference evidence="2" key="1">
    <citation type="submission" date="2014-09" db="EMBL/GenBank/DDBJ databases">
        <authorList>
            <person name="Magalhaes I.L.F."/>
            <person name="Oliveira U."/>
            <person name="Santos F.R."/>
            <person name="Vidigal T.H.D.A."/>
            <person name="Brescovit A.D."/>
            <person name="Santos A.J."/>
        </authorList>
    </citation>
    <scope>NUCLEOTIDE SEQUENCE</scope>
    <source>
        <tissue evidence="2">Shoot tissue taken approximately 20 cm above the soil surface</tissue>
    </source>
</reference>
<proteinExistence type="predicted"/>
<dbReference type="EMBL" id="GBRH01248011">
    <property type="protein sequence ID" value="JAD49884.1"/>
    <property type="molecule type" value="Transcribed_RNA"/>
</dbReference>
<protein>
    <submittedName>
        <fullName evidence="2">Uncharacterized protein</fullName>
    </submittedName>
</protein>